<feature type="compositionally biased region" description="Low complexity" evidence="1">
    <location>
        <begin position="239"/>
        <end position="248"/>
    </location>
</feature>
<dbReference type="InterPro" id="IPR019316">
    <property type="entry name" value="G8_domain"/>
</dbReference>
<dbReference type="GO" id="GO:0050793">
    <property type="term" value="P:regulation of developmental process"/>
    <property type="evidence" value="ECO:0007669"/>
    <property type="project" value="TreeGrafter"/>
</dbReference>
<feature type="compositionally biased region" description="Polar residues" evidence="1">
    <location>
        <begin position="229"/>
        <end position="238"/>
    </location>
</feature>
<dbReference type="PANTHER" id="PTHR47774">
    <property type="entry name" value="GROWTH-DIFFERENTIATION TRANSITION PROTEIN 5-RELATED"/>
    <property type="match status" value="1"/>
</dbReference>
<organism evidence="3 4">
    <name type="scientific">Skeletonema marinoi</name>
    <dbReference type="NCBI Taxonomy" id="267567"/>
    <lineage>
        <taxon>Eukaryota</taxon>
        <taxon>Sar</taxon>
        <taxon>Stramenopiles</taxon>
        <taxon>Ochrophyta</taxon>
        <taxon>Bacillariophyta</taxon>
        <taxon>Coscinodiscophyceae</taxon>
        <taxon>Thalassiosirophycidae</taxon>
        <taxon>Thalassiosirales</taxon>
        <taxon>Skeletonemataceae</taxon>
        <taxon>Skeletonema</taxon>
        <taxon>Skeletonema marinoi-dohrnii complex</taxon>
    </lineage>
</organism>
<comment type="caution">
    <text evidence="3">The sequence shown here is derived from an EMBL/GenBank/DDBJ whole genome shotgun (WGS) entry which is preliminary data.</text>
</comment>
<evidence type="ECO:0000313" key="3">
    <source>
        <dbReference type="EMBL" id="KAK1740568.1"/>
    </source>
</evidence>
<dbReference type="EMBL" id="JATAAI010000015">
    <property type="protein sequence ID" value="KAK1740568.1"/>
    <property type="molecule type" value="Genomic_DNA"/>
</dbReference>
<dbReference type="PANTHER" id="PTHR47774:SF1">
    <property type="entry name" value="GROWTH-DIFFERENTIATION TRANSITION PROTEIN 5-RELATED"/>
    <property type="match status" value="1"/>
</dbReference>
<evidence type="ECO:0000313" key="4">
    <source>
        <dbReference type="Proteomes" id="UP001224775"/>
    </source>
</evidence>
<keyword evidence="4" id="KW-1185">Reference proteome</keyword>
<reference evidence="3" key="1">
    <citation type="submission" date="2023-06" db="EMBL/GenBank/DDBJ databases">
        <title>Survivors Of The Sea: Transcriptome response of Skeletonema marinoi to long-term dormancy.</title>
        <authorList>
            <person name="Pinder M.I.M."/>
            <person name="Kourtchenko O."/>
            <person name="Robertson E.K."/>
            <person name="Larsson T."/>
            <person name="Maumus F."/>
            <person name="Osuna-Cruz C.M."/>
            <person name="Vancaester E."/>
            <person name="Stenow R."/>
            <person name="Vandepoele K."/>
            <person name="Ploug H."/>
            <person name="Bruchert V."/>
            <person name="Godhe A."/>
            <person name="Topel M."/>
        </authorList>
    </citation>
    <scope>NUCLEOTIDE SEQUENCE</scope>
    <source>
        <strain evidence="3">R05AC</strain>
    </source>
</reference>
<protein>
    <recommendedName>
        <fullName evidence="2">G8 domain-containing protein</fullName>
    </recommendedName>
</protein>
<name>A0AAD8Y7G1_9STRA</name>
<dbReference type="Pfam" id="PF10162">
    <property type="entry name" value="G8"/>
    <property type="match status" value="1"/>
</dbReference>
<evidence type="ECO:0000256" key="1">
    <source>
        <dbReference type="SAM" id="MobiDB-lite"/>
    </source>
</evidence>
<gene>
    <name evidence="3" type="ORF">QTG54_008663</name>
</gene>
<sequence length="1049" mass="113666">MKFGCIVLATTLAGGSAARRLRNTRRLREDTFIFDTVADGTAQATTANTSDKVGTSCSTDDRRVKFMDDDDQDYMDITTTKWHSGGYRMDCVDKGSHTGWQCWATCSPFPNPDFMEWNFLTFEAKVSGMFDSICKPTISLKKRWPSYSSNVLALEGEYVDGGSLSDTVWTRVVIPIASLSTAEWPNVNGVKDIYFRNCGTAYSVNPHYQIRGLLLTDDPPTISAGEVTTEPTPQPTGHPTTANPTKSPSSPPTVSPTEPYWPIWNEAGDSNTLEDPSYTCFEQKERLGITVEDNVFQDYFTIRPDPWVSGGIKFGCQRKDANWVCDRSCFPFDGSTPDWSEKLYLTFLAKVEGASPGCTPSMTVTGGGWPRLSSNKIFLEDSYVDAGSLVTSEFRRVAIPLDDMRTNEWNLNNLYALYFHTCGFNEEGSAYPLLTYHVSDLAVTNNAIDVISMPPTTSPTPYVTDDTLLATHRFIHTNWYPIFAPNREPAENSWLVAENDAWPIVDSSAPSHSVTVFIPFDENVIFSAAADSTIYDKIIVEGSLTIRPVDANVRIAAGTIIVEKGGTLNILTEENSEHTVTVEINGALDDQADPEEMMVGILALEGSLTISGNEVHTKMAPLSQTATAGSNVLVINEAAEFAVGGELTLPDTQEGLNVGHWNFPACCSYTDQTETCTIAAIDGNQITCEQTLMYDHAISSNAAYISRSVVIRTSEASTDRGHILHTGAGKFEVRNARVEHLGRTSTDLIDSTVMAPDGDLNFPPGQAKMIVSHQGSNQIARYAVHAHHSLVEAYFSGNAVLPVGRDGLVAHNSRVHILDNIVVGANGTGIFLEDGTETGPVLNNYIIGRGGGSRGGDDGRFSSQSGTDMAHGGFGIWCRGKLALVQGNHAEGHFGVSPFAFFVHPNFISDKVIPDVQGTPAELAGKKLKDIEPTHTNGLQLQSYGGFVNNSAVATFQVGIDLSYFSVGADDEVGSIIQDAFIKNLALNGRGISTTHSRLFTLNDVTIQGTVAANTITGIWCNNCNGCTLQTPNTTLVIENVASNRGGNC</sequence>
<evidence type="ECO:0000259" key="2">
    <source>
        <dbReference type="Pfam" id="PF10162"/>
    </source>
</evidence>
<feature type="region of interest" description="Disordered" evidence="1">
    <location>
        <begin position="219"/>
        <end position="266"/>
    </location>
</feature>
<feature type="domain" description="G8" evidence="2">
    <location>
        <begin position="508"/>
        <end position="618"/>
    </location>
</feature>
<accession>A0AAD8Y7G1</accession>
<proteinExistence type="predicted"/>
<dbReference type="InterPro" id="IPR052015">
    <property type="entry name" value="GDT_regulator"/>
</dbReference>
<dbReference type="Proteomes" id="UP001224775">
    <property type="component" value="Unassembled WGS sequence"/>
</dbReference>
<dbReference type="AlphaFoldDB" id="A0AAD8Y7G1"/>